<dbReference type="AlphaFoldDB" id="A0AAE0MJK6"/>
<dbReference type="EMBL" id="JAUEPO010000002">
    <property type="protein sequence ID" value="KAK3334053.1"/>
    <property type="molecule type" value="Genomic_DNA"/>
</dbReference>
<keyword evidence="2" id="KW-1185">Reference proteome</keyword>
<comment type="caution">
    <text evidence="1">The sequence shown here is derived from an EMBL/GenBank/DDBJ whole genome shotgun (WGS) entry which is preliminary data.</text>
</comment>
<reference evidence="1" key="2">
    <citation type="submission" date="2023-06" db="EMBL/GenBank/DDBJ databases">
        <authorList>
            <consortium name="Lawrence Berkeley National Laboratory"/>
            <person name="Haridas S."/>
            <person name="Hensen N."/>
            <person name="Bonometti L."/>
            <person name="Westerberg I."/>
            <person name="Brannstrom I.O."/>
            <person name="Guillou S."/>
            <person name="Cros-Aarteil S."/>
            <person name="Calhoun S."/>
            <person name="Kuo A."/>
            <person name="Mondo S."/>
            <person name="Pangilinan J."/>
            <person name="Riley R."/>
            <person name="Labutti K."/>
            <person name="Andreopoulos B."/>
            <person name="Lipzen A."/>
            <person name="Chen C."/>
            <person name="Yanf M."/>
            <person name="Daum C."/>
            <person name="Ng V."/>
            <person name="Clum A."/>
            <person name="Steindorff A."/>
            <person name="Ohm R."/>
            <person name="Martin F."/>
            <person name="Silar P."/>
            <person name="Natvig D."/>
            <person name="Lalanne C."/>
            <person name="Gautier V."/>
            <person name="Ament-Velasquez S.L."/>
            <person name="Kruys A."/>
            <person name="Hutchinson M.I."/>
            <person name="Powell A.J."/>
            <person name="Barry K."/>
            <person name="Miller A.N."/>
            <person name="Grigoriev I.V."/>
            <person name="Debuchy R."/>
            <person name="Gladieux P."/>
            <person name="Thoren M.H."/>
            <person name="Johannesson H."/>
        </authorList>
    </citation>
    <scope>NUCLEOTIDE SEQUENCE</scope>
    <source>
        <strain evidence="1">SMH4131-1</strain>
    </source>
</reference>
<proteinExistence type="predicted"/>
<evidence type="ECO:0000313" key="2">
    <source>
        <dbReference type="Proteomes" id="UP001286456"/>
    </source>
</evidence>
<gene>
    <name evidence="1" type="ORF">B0T19DRAFT_419970</name>
</gene>
<protein>
    <submittedName>
        <fullName evidence="1">Uncharacterized protein</fullName>
    </submittedName>
</protein>
<name>A0AAE0MJK6_9PEZI</name>
<evidence type="ECO:0000313" key="1">
    <source>
        <dbReference type="EMBL" id="KAK3334053.1"/>
    </source>
</evidence>
<dbReference type="Proteomes" id="UP001286456">
    <property type="component" value="Unassembled WGS sequence"/>
</dbReference>
<sequence length="439" mass="49039">MHIFSNLIFPERTVRLINNLNMTFVFLNTTGRPELSEADAKRMRGHITRTNFAIRRQRIINEYKTRMASEGGQHEVALSLPLTTPPRDRSRYAQFLTRFWSLVFLGGAAYPSSRDEEAFIKLLVSEAAFAEVSLAVGMQYWSPDASCQQKAVAHSCKATNLVVQRIQSGSAHTVPVLGAVLSMAVAERLAHNHVTWNMHVNGLANIIAEGYARGEREPPEVICHFLTIDSVNHLFGFPLVYHSKVIDAIRPYGNQPVLKVAGIIDGFVQLQDLIAVHHNKSSTGGSELDVGHAAKEIKRKWTTLLYLTRALRREDNNPFAQAVSRSIELALHLSWPSPSGTSRLDLTPLAGELKQALCQIPVRPCLFMDITSCQLMLGAIAAAEDSEVRAWFVAKMKRAAVALRSRGCVRPLDILEKGFVSDVPLVARFRELWKELYDY</sequence>
<reference evidence="1" key="1">
    <citation type="journal article" date="2023" name="Mol. Phylogenet. Evol.">
        <title>Genome-scale phylogeny and comparative genomics of the fungal order Sordariales.</title>
        <authorList>
            <person name="Hensen N."/>
            <person name="Bonometti L."/>
            <person name="Westerberg I."/>
            <person name="Brannstrom I.O."/>
            <person name="Guillou S."/>
            <person name="Cros-Aarteil S."/>
            <person name="Calhoun S."/>
            <person name="Haridas S."/>
            <person name="Kuo A."/>
            <person name="Mondo S."/>
            <person name="Pangilinan J."/>
            <person name="Riley R."/>
            <person name="LaButti K."/>
            <person name="Andreopoulos B."/>
            <person name="Lipzen A."/>
            <person name="Chen C."/>
            <person name="Yan M."/>
            <person name="Daum C."/>
            <person name="Ng V."/>
            <person name="Clum A."/>
            <person name="Steindorff A."/>
            <person name="Ohm R.A."/>
            <person name="Martin F."/>
            <person name="Silar P."/>
            <person name="Natvig D.O."/>
            <person name="Lalanne C."/>
            <person name="Gautier V."/>
            <person name="Ament-Velasquez S.L."/>
            <person name="Kruys A."/>
            <person name="Hutchinson M.I."/>
            <person name="Powell A.J."/>
            <person name="Barry K."/>
            <person name="Miller A.N."/>
            <person name="Grigoriev I.V."/>
            <person name="Debuchy R."/>
            <person name="Gladieux P."/>
            <person name="Hiltunen Thoren M."/>
            <person name="Johannesson H."/>
        </authorList>
    </citation>
    <scope>NUCLEOTIDE SEQUENCE</scope>
    <source>
        <strain evidence="1">SMH4131-1</strain>
    </source>
</reference>
<organism evidence="1 2">
    <name type="scientific">Cercophora scortea</name>
    <dbReference type="NCBI Taxonomy" id="314031"/>
    <lineage>
        <taxon>Eukaryota</taxon>
        <taxon>Fungi</taxon>
        <taxon>Dikarya</taxon>
        <taxon>Ascomycota</taxon>
        <taxon>Pezizomycotina</taxon>
        <taxon>Sordariomycetes</taxon>
        <taxon>Sordariomycetidae</taxon>
        <taxon>Sordariales</taxon>
        <taxon>Lasiosphaeriaceae</taxon>
        <taxon>Cercophora</taxon>
    </lineage>
</organism>
<accession>A0AAE0MJK6</accession>